<organism evidence="2 3">
    <name type="scientific">Magallana gigas</name>
    <name type="common">Pacific oyster</name>
    <name type="synonym">Crassostrea gigas</name>
    <dbReference type="NCBI Taxonomy" id="29159"/>
    <lineage>
        <taxon>Eukaryota</taxon>
        <taxon>Metazoa</taxon>
        <taxon>Spiralia</taxon>
        <taxon>Lophotrochozoa</taxon>
        <taxon>Mollusca</taxon>
        <taxon>Bivalvia</taxon>
        <taxon>Autobranchia</taxon>
        <taxon>Pteriomorphia</taxon>
        <taxon>Ostreida</taxon>
        <taxon>Ostreoidea</taxon>
        <taxon>Ostreidae</taxon>
        <taxon>Magallana</taxon>
    </lineage>
</organism>
<protein>
    <recommendedName>
        <fullName evidence="4">Apple domain-containing protein</fullName>
    </recommendedName>
</protein>
<dbReference type="AlphaFoldDB" id="A0A8W8L428"/>
<dbReference type="EnsemblMetazoa" id="G26596.1">
    <property type="protein sequence ID" value="G26596.1:cds"/>
    <property type="gene ID" value="G26596"/>
</dbReference>
<sequence length="150" mass="16840">MKRSYFVLCVWMTLLAIAYVGGTVTKESDRSLMTFRQCLDKCVSNNYHGDSPTTVCSFGRSATFRQSWNGAPVRVNPSAAAPIYGQMASYDERFPAGDVRRTSKTLSRVIRGIVIDRRKDSSSETSSHENYVNICYNCITGTCRPYIFFG</sequence>
<dbReference type="OrthoDB" id="6133389at2759"/>
<keyword evidence="3" id="KW-1185">Reference proteome</keyword>
<evidence type="ECO:0000313" key="3">
    <source>
        <dbReference type="Proteomes" id="UP000005408"/>
    </source>
</evidence>
<dbReference type="Proteomes" id="UP000005408">
    <property type="component" value="Unassembled WGS sequence"/>
</dbReference>
<feature type="chain" id="PRO_5036455142" description="Apple domain-containing protein" evidence="1">
    <location>
        <begin position="23"/>
        <end position="150"/>
    </location>
</feature>
<feature type="signal peptide" evidence="1">
    <location>
        <begin position="1"/>
        <end position="22"/>
    </location>
</feature>
<accession>A0A8W8L428</accession>
<dbReference type="OMA" id="HENYVNI"/>
<keyword evidence="1" id="KW-0732">Signal</keyword>
<name>A0A8W8L428_MAGGI</name>
<evidence type="ECO:0000256" key="1">
    <source>
        <dbReference type="SAM" id="SignalP"/>
    </source>
</evidence>
<evidence type="ECO:0008006" key="4">
    <source>
        <dbReference type="Google" id="ProtNLM"/>
    </source>
</evidence>
<evidence type="ECO:0000313" key="2">
    <source>
        <dbReference type="EnsemblMetazoa" id="G26596.1:cds"/>
    </source>
</evidence>
<proteinExistence type="predicted"/>
<reference evidence="2" key="1">
    <citation type="submission" date="2022-08" db="UniProtKB">
        <authorList>
            <consortium name="EnsemblMetazoa"/>
        </authorList>
    </citation>
    <scope>IDENTIFICATION</scope>
    <source>
        <strain evidence="2">05x7-T-G4-1.051#20</strain>
    </source>
</reference>